<comment type="caution">
    <text evidence="2">The sequence shown here is derived from an EMBL/GenBank/DDBJ whole genome shotgun (WGS) entry which is preliminary data.</text>
</comment>
<proteinExistence type="predicted"/>
<name>A0A3A8JHT2_9BACT</name>
<keyword evidence="3" id="KW-1185">Reference proteome</keyword>
<keyword evidence="2" id="KW-0067">ATP-binding</keyword>
<evidence type="ECO:0000313" key="2">
    <source>
        <dbReference type="EMBL" id="RKG94895.1"/>
    </source>
</evidence>
<accession>A0A3A8JHT2</accession>
<dbReference type="Proteomes" id="UP000268313">
    <property type="component" value="Unassembled WGS sequence"/>
</dbReference>
<feature type="compositionally biased region" description="Low complexity" evidence="1">
    <location>
        <begin position="101"/>
        <end position="122"/>
    </location>
</feature>
<feature type="compositionally biased region" description="Basic and acidic residues" evidence="1">
    <location>
        <begin position="254"/>
        <end position="269"/>
    </location>
</feature>
<evidence type="ECO:0000313" key="3">
    <source>
        <dbReference type="Proteomes" id="UP000268313"/>
    </source>
</evidence>
<evidence type="ECO:0000256" key="1">
    <source>
        <dbReference type="SAM" id="MobiDB-lite"/>
    </source>
</evidence>
<reference evidence="3" key="1">
    <citation type="submission" date="2018-09" db="EMBL/GenBank/DDBJ databases">
        <authorList>
            <person name="Livingstone P.G."/>
            <person name="Whitworth D.E."/>
        </authorList>
    </citation>
    <scope>NUCLEOTIDE SEQUENCE [LARGE SCALE GENOMIC DNA]</scope>
    <source>
        <strain evidence="3">CA043D</strain>
    </source>
</reference>
<gene>
    <name evidence="2" type="ORF">D7X32_40770</name>
</gene>
<feature type="compositionally biased region" description="Polar residues" evidence="1">
    <location>
        <begin position="154"/>
        <end position="171"/>
    </location>
</feature>
<organism evidence="2 3">
    <name type="scientific">Corallococcus carmarthensis</name>
    <dbReference type="NCBI Taxonomy" id="2316728"/>
    <lineage>
        <taxon>Bacteria</taxon>
        <taxon>Pseudomonadati</taxon>
        <taxon>Myxococcota</taxon>
        <taxon>Myxococcia</taxon>
        <taxon>Myxococcales</taxon>
        <taxon>Cystobacterineae</taxon>
        <taxon>Myxococcaceae</taxon>
        <taxon>Corallococcus</taxon>
    </lineage>
</organism>
<dbReference type="AlphaFoldDB" id="A0A3A8JHT2"/>
<keyword evidence="2" id="KW-0547">Nucleotide-binding</keyword>
<feature type="non-terminal residue" evidence="2">
    <location>
        <position position="444"/>
    </location>
</feature>
<keyword evidence="2" id="KW-0347">Helicase</keyword>
<dbReference type="EMBL" id="RAWE01000298">
    <property type="protein sequence ID" value="RKG94895.1"/>
    <property type="molecule type" value="Genomic_DNA"/>
</dbReference>
<protein>
    <submittedName>
        <fullName evidence="2">DEAD/DEAH box helicase</fullName>
    </submittedName>
</protein>
<sequence>MMRRTDEESGQGEAPRDERAPDGLMPALRVEYDTDVQEGHAAPVLRVRPSWPPQEPEESAPAPKVPEPSRGRSAPRPRTLTFRELDSAALASMPASHRVNRAVPVRAPDAAGAAASSEETAAQVRDEGTRANVRPASSAAASSETDAQARDEVTGTNARPASGPAASSETAAQAREEGTGVNARQASGPGVVTKQSVAVPSAVGDDAPENAVAARVPGNEVLGAEGPKPFDAGTALGASQPGRAPKPPAPNLVRVDDAADARPPEEAPARDVSATGDVTPAEREAMQAAVSSGRRREQWVAPAYLPEDLRDALVAERSQYRAQRLQEAREVGMAGPGVLGLVPVPASDPDWSGGSLLGFLGEELVFAGNIVHLDFESGRVFAASDSGEDLDRRALSCERWCYRPYDFAEALCAAASAYEERVPALTAALSRAKGGGEGGDALFV</sequence>
<dbReference type="GO" id="GO:0004386">
    <property type="term" value="F:helicase activity"/>
    <property type="evidence" value="ECO:0007669"/>
    <property type="project" value="UniProtKB-KW"/>
</dbReference>
<feature type="region of interest" description="Disordered" evidence="1">
    <location>
        <begin position="1"/>
        <end position="293"/>
    </location>
</feature>
<keyword evidence="2" id="KW-0378">Hydrolase</keyword>